<dbReference type="AlphaFoldDB" id="A0A2J6TD25"/>
<feature type="region of interest" description="Disordered" evidence="1">
    <location>
        <begin position="1"/>
        <end position="25"/>
    </location>
</feature>
<evidence type="ECO:0000313" key="2">
    <source>
        <dbReference type="EMBL" id="PMD60868.1"/>
    </source>
</evidence>
<keyword evidence="3" id="KW-1185">Reference proteome</keyword>
<dbReference type="Proteomes" id="UP000235371">
    <property type="component" value="Unassembled WGS sequence"/>
</dbReference>
<dbReference type="EMBL" id="KZ613787">
    <property type="protein sequence ID" value="PMD60868.1"/>
    <property type="molecule type" value="Genomic_DNA"/>
</dbReference>
<dbReference type="RefSeq" id="XP_024737772.1">
    <property type="nucleotide sequence ID" value="XM_024880073.1"/>
</dbReference>
<feature type="compositionally biased region" description="Polar residues" evidence="1">
    <location>
        <begin position="9"/>
        <end position="25"/>
    </location>
</feature>
<protein>
    <submittedName>
        <fullName evidence="2">Uncharacterized protein</fullName>
    </submittedName>
</protein>
<organism evidence="2 3">
    <name type="scientific">Hyaloscypha bicolor E</name>
    <dbReference type="NCBI Taxonomy" id="1095630"/>
    <lineage>
        <taxon>Eukaryota</taxon>
        <taxon>Fungi</taxon>
        <taxon>Dikarya</taxon>
        <taxon>Ascomycota</taxon>
        <taxon>Pezizomycotina</taxon>
        <taxon>Leotiomycetes</taxon>
        <taxon>Helotiales</taxon>
        <taxon>Hyaloscyphaceae</taxon>
        <taxon>Hyaloscypha</taxon>
        <taxon>Hyaloscypha bicolor</taxon>
    </lineage>
</organism>
<sequence>MDTLHLIPTRSSALPPSARTPNSDKPSSVIIFQREAHFNLCLRSVLDLQCIPLTGVFCEILPKNIINTAPYVAVPTKTSYTLPSVTTHMIKANRKIKVAVVIAIIR</sequence>
<dbReference type="GeneID" id="36588150"/>
<dbReference type="InParanoid" id="A0A2J6TD25"/>
<evidence type="ECO:0000313" key="3">
    <source>
        <dbReference type="Proteomes" id="UP000235371"/>
    </source>
</evidence>
<evidence type="ECO:0000256" key="1">
    <source>
        <dbReference type="SAM" id="MobiDB-lite"/>
    </source>
</evidence>
<proteinExistence type="predicted"/>
<name>A0A2J6TD25_9HELO</name>
<gene>
    <name evidence="2" type="ORF">K444DRAFT_612138</name>
</gene>
<reference evidence="2 3" key="1">
    <citation type="submission" date="2016-04" db="EMBL/GenBank/DDBJ databases">
        <title>A degradative enzymes factory behind the ericoid mycorrhizal symbiosis.</title>
        <authorList>
            <consortium name="DOE Joint Genome Institute"/>
            <person name="Martino E."/>
            <person name="Morin E."/>
            <person name="Grelet G."/>
            <person name="Kuo A."/>
            <person name="Kohler A."/>
            <person name="Daghino S."/>
            <person name="Barry K."/>
            <person name="Choi C."/>
            <person name="Cichocki N."/>
            <person name="Clum A."/>
            <person name="Copeland A."/>
            <person name="Hainaut M."/>
            <person name="Haridas S."/>
            <person name="Labutti K."/>
            <person name="Lindquist E."/>
            <person name="Lipzen A."/>
            <person name="Khouja H.-R."/>
            <person name="Murat C."/>
            <person name="Ohm R."/>
            <person name="Olson A."/>
            <person name="Spatafora J."/>
            <person name="Veneault-Fourrey C."/>
            <person name="Henrissat B."/>
            <person name="Grigoriev I."/>
            <person name="Martin F."/>
            <person name="Perotto S."/>
        </authorList>
    </citation>
    <scope>NUCLEOTIDE SEQUENCE [LARGE SCALE GENOMIC DNA]</scope>
    <source>
        <strain evidence="2 3">E</strain>
    </source>
</reference>
<accession>A0A2J6TD25</accession>